<evidence type="ECO:0000313" key="4">
    <source>
        <dbReference type="Proteomes" id="UP000325780"/>
    </source>
</evidence>
<evidence type="ECO:0000256" key="1">
    <source>
        <dbReference type="ARBA" id="ARBA00005298"/>
    </source>
</evidence>
<dbReference type="Pfam" id="PF02752">
    <property type="entry name" value="Arrestin_C"/>
    <property type="match status" value="1"/>
</dbReference>
<evidence type="ECO:0000313" key="3">
    <source>
        <dbReference type="EMBL" id="KAE8152741.1"/>
    </source>
</evidence>
<accession>A0A5N6U3B8</accession>
<protein>
    <recommendedName>
        <fullName evidence="2">Arrestin C-terminal-like domain-containing protein</fullName>
    </recommendedName>
</protein>
<dbReference type="GO" id="GO:0070086">
    <property type="term" value="P:ubiquitin-dependent endocytosis"/>
    <property type="evidence" value="ECO:0007669"/>
    <property type="project" value="TreeGrafter"/>
</dbReference>
<dbReference type="PANTHER" id="PTHR11188:SF17">
    <property type="entry name" value="FI21816P1"/>
    <property type="match status" value="1"/>
</dbReference>
<name>A0A5N6U3B8_ASPAV</name>
<gene>
    <name evidence="3" type="ORF">BDV25DRAFT_137549</name>
</gene>
<dbReference type="GO" id="GO:0005829">
    <property type="term" value="C:cytosol"/>
    <property type="evidence" value="ECO:0007669"/>
    <property type="project" value="TreeGrafter"/>
</dbReference>
<dbReference type="InterPro" id="IPR050357">
    <property type="entry name" value="Arrestin_domain-protein"/>
</dbReference>
<dbReference type="GO" id="GO:0005886">
    <property type="term" value="C:plasma membrane"/>
    <property type="evidence" value="ECO:0007669"/>
    <property type="project" value="TreeGrafter"/>
</dbReference>
<dbReference type="SUPFAM" id="SSF81296">
    <property type="entry name" value="E set domains"/>
    <property type="match status" value="1"/>
</dbReference>
<keyword evidence="4" id="KW-1185">Reference proteome</keyword>
<evidence type="ECO:0000259" key="2">
    <source>
        <dbReference type="Pfam" id="PF02752"/>
    </source>
</evidence>
<reference evidence="3 4" key="1">
    <citation type="submission" date="2019-04" db="EMBL/GenBank/DDBJ databases">
        <title>Friends and foes A comparative genomics study of 23 Aspergillus species from section Flavi.</title>
        <authorList>
            <consortium name="DOE Joint Genome Institute"/>
            <person name="Kjaerbolling I."/>
            <person name="Vesth T."/>
            <person name="Frisvad J.C."/>
            <person name="Nybo J.L."/>
            <person name="Theobald S."/>
            <person name="Kildgaard S."/>
            <person name="Isbrandt T."/>
            <person name="Kuo A."/>
            <person name="Sato A."/>
            <person name="Lyhne E.K."/>
            <person name="Kogle M.E."/>
            <person name="Wiebenga A."/>
            <person name="Kun R.S."/>
            <person name="Lubbers R.J."/>
            <person name="Makela M.R."/>
            <person name="Barry K."/>
            <person name="Chovatia M."/>
            <person name="Clum A."/>
            <person name="Daum C."/>
            <person name="Haridas S."/>
            <person name="He G."/>
            <person name="LaButti K."/>
            <person name="Lipzen A."/>
            <person name="Mondo S."/>
            <person name="Riley R."/>
            <person name="Salamov A."/>
            <person name="Simmons B.A."/>
            <person name="Magnuson J.K."/>
            <person name="Henrissat B."/>
            <person name="Mortensen U.H."/>
            <person name="Larsen T.O."/>
            <person name="Devries R.P."/>
            <person name="Grigoriev I.V."/>
            <person name="Machida M."/>
            <person name="Baker S.E."/>
            <person name="Andersen M.R."/>
        </authorList>
    </citation>
    <scope>NUCLEOTIDE SEQUENCE [LARGE SCALE GENOMIC DNA]</scope>
    <source>
        <strain evidence="3 4">IBT 18842</strain>
    </source>
</reference>
<sequence>MFFKFLKDKANYDLELDQSIVFISQTQQDESTSSITGRFSFSLPAPTVIKSIKVRLRGVLEIPHDALMNSSNGEHFTTTQYQTLASSKTLNSFQLPVGNYEFPFRIPLATKTAETITGPGHDYHTYKVDAIIGRPFWQDTIVSRPVRIYNVPDSATDLAPLRLSSSIEQQSNQGIEYCLSMPSCNIPFGSTFSLDFCFAAPGKDAKLTTITTMVIEKHLIKVAATAAQAALQGIYNITVTKSHSIYEDTIEVDSTSCLETECRACQTVRLPQSLKACSQSIASRAINITHMLVVEAVFRNCDGQVIDKMMETIPFNIYMTPEVLGQDGSIRGKVIHDETDPPPPYGVHICDPLFSFECGTGRQSLCLDVRESAPCYDSICV</sequence>
<dbReference type="EMBL" id="ML742048">
    <property type="protein sequence ID" value="KAE8152741.1"/>
    <property type="molecule type" value="Genomic_DNA"/>
</dbReference>
<dbReference type="Gene3D" id="2.60.40.640">
    <property type="match status" value="1"/>
</dbReference>
<dbReference type="OrthoDB" id="2333384at2759"/>
<dbReference type="GO" id="GO:0031625">
    <property type="term" value="F:ubiquitin protein ligase binding"/>
    <property type="evidence" value="ECO:0007669"/>
    <property type="project" value="TreeGrafter"/>
</dbReference>
<proteinExistence type="inferred from homology"/>
<feature type="domain" description="Arrestin C-terminal-like" evidence="2">
    <location>
        <begin position="174"/>
        <end position="318"/>
    </location>
</feature>
<dbReference type="GO" id="GO:0030674">
    <property type="term" value="F:protein-macromolecule adaptor activity"/>
    <property type="evidence" value="ECO:0007669"/>
    <property type="project" value="TreeGrafter"/>
</dbReference>
<organism evidence="3 4">
    <name type="scientific">Aspergillus avenaceus</name>
    <dbReference type="NCBI Taxonomy" id="36643"/>
    <lineage>
        <taxon>Eukaryota</taxon>
        <taxon>Fungi</taxon>
        <taxon>Dikarya</taxon>
        <taxon>Ascomycota</taxon>
        <taxon>Pezizomycotina</taxon>
        <taxon>Eurotiomycetes</taxon>
        <taxon>Eurotiomycetidae</taxon>
        <taxon>Eurotiales</taxon>
        <taxon>Aspergillaceae</taxon>
        <taxon>Aspergillus</taxon>
        <taxon>Aspergillus subgen. Circumdati</taxon>
    </lineage>
</organism>
<comment type="similarity">
    <text evidence="1">Belongs to the arrestin family.</text>
</comment>
<dbReference type="InterPro" id="IPR014752">
    <property type="entry name" value="Arrestin-like_C"/>
</dbReference>
<dbReference type="AlphaFoldDB" id="A0A5N6U3B8"/>
<dbReference type="Proteomes" id="UP000325780">
    <property type="component" value="Unassembled WGS sequence"/>
</dbReference>
<dbReference type="PANTHER" id="PTHR11188">
    <property type="entry name" value="ARRESTIN DOMAIN CONTAINING PROTEIN"/>
    <property type="match status" value="1"/>
</dbReference>
<dbReference type="InterPro" id="IPR014756">
    <property type="entry name" value="Ig_E-set"/>
</dbReference>
<dbReference type="InterPro" id="IPR011022">
    <property type="entry name" value="Arrestin_C-like"/>
</dbReference>